<dbReference type="PROSITE" id="PS00108">
    <property type="entry name" value="PROTEIN_KINASE_ST"/>
    <property type="match status" value="1"/>
</dbReference>
<dbReference type="PANTHER" id="PTHR27005">
    <property type="entry name" value="WALL-ASSOCIATED RECEPTOR KINASE-LIKE 21"/>
    <property type="match status" value="1"/>
</dbReference>
<dbReference type="SMART" id="SM00220">
    <property type="entry name" value="S_TKc"/>
    <property type="match status" value="1"/>
</dbReference>
<dbReference type="EMBL" id="JASCZI010060452">
    <property type="protein sequence ID" value="MED6131880.1"/>
    <property type="molecule type" value="Genomic_DNA"/>
</dbReference>
<protein>
    <submittedName>
        <fullName evidence="17">Uncharacterized protein</fullName>
    </submittedName>
</protein>
<evidence type="ECO:0000259" key="15">
    <source>
        <dbReference type="PROSITE" id="PS50011"/>
    </source>
</evidence>
<dbReference type="Gene3D" id="2.10.25.10">
    <property type="entry name" value="Laminin"/>
    <property type="match status" value="2"/>
</dbReference>
<dbReference type="PROSITE" id="PS50011">
    <property type="entry name" value="PROTEIN_KINASE_DOM"/>
    <property type="match status" value="1"/>
</dbReference>
<dbReference type="InterPro" id="IPR000742">
    <property type="entry name" value="EGF"/>
</dbReference>
<evidence type="ECO:0000259" key="16">
    <source>
        <dbReference type="PROSITE" id="PS50026"/>
    </source>
</evidence>
<evidence type="ECO:0000256" key="4">
    <source>
        <dbReference type="ARBA" id="ARBA00022679"/>
    </source>
</evidence>
<dbReference type="PANTHER" id="PTHR27005:SF511">
    <property type="entry name" value="WALL-ASSOCIATED RECEPTOR KINASE 1-RELATED"/>
    <property type="match status" value="1"/>
</dbReference>
<dbReference type="Gene3D" id="1.10.510.10">
    <property type="entry name" value="Transferase(Phosphotransferase) domain 1"/>
    <property type="match status" value="1"/>
</dbReference>
<keyword evidence="6" id="KW-0547">Nucleotide-binding</keyword>
<feature type="domain" description="EGF-like" evidence="16">
    <location>
        <begin position="311"/>
        <end position="348"/>
    </location>
</feature>
<dbReference type="InterPro" id="IPR049883">
    <property type="entry name" value="NOTCH1_EGF-like"/>
</dbReference>
<dbReference type="InterPro" id="IPR025287">
    <property type="entry name" value="WAK_GUB"/>
</dbReference>
<keyword evidence="8" id="KW-0067">ATP-binding</keyword>
<evidence type="ECO:0000256" key="14">
    <source>
        <dbReference type="SAM" id="SignalP"/>
    </source>
</evidence>
<keyword evidence="9" id="KW-1015">Disulfide bond</keyword>
<gene>
    <name evidence="17" type="ORF">PIB30_014097</name>
</gene>
<keyword evidence="2" id="KW-0723">Serine/threonine-protein kinase</keyword>
<keyword evidence="18" id="KW-1185">Reference proteome</keyword>
<evidence type="ECO:0000256" key="7">
    <source>
        <dbReference type="ARBA" id="ARBA00022777"/>
    </source>
</evidence>
<evidence type="ECO:0000256" key="3">
    <source>
        <dbReference type="ARBA" id="ARBA00022536"/>
    </source>
</evidence>
<feature type="chain" id="PRO_5046945214" evidence="14">
    <location>
        <begin position="26"/>
        <end position="744"/>
    </location>
</feature>
<dbReference type="InterPro" id="IPR011009">
    <property type="entry name" value="Kinase-like_dom_sf"/>
</dbReference>
<sequence>MAEHLSKQSLIFLLLLFLALHPNDAATQPGKHCLNKCGHVSIPFPFGTTEDCSLDTNFLINCTNNVPYLPLPPIHTITEENSFLTLLSISLEEDELRVLSPVASDCYSVDDRGKIIDSIETDQTLVSGNLSISWTRNTFITVGCKTLGLVASYESYSDDSRPYPVTCFSYCDELQDAINGSCTGTGCCHNSVPRPTQGWSPMIDFWFENSDFNNSQVSSFNPCGYVFLVEEGGYEFETTHLKNLEKTEFPVVLDWSVGDQTCVEAMKNPSRFACKAENSTCHDSDKRPGYVCKCPSGFEGNPYLLHGCQQDIDECAGANDCFHEAKCENIPGGYNCLCPHGFLGDGISIAFLALVVAIFYVQWKLNKRKLIKLKQQYFQQNGGSLLQEHIAKHRSSSQIAKVFTIEELSKATNNFDEGKILGQGGQGTVYKGVLSDNKTVAIKKSKISDPSQIKDFINELVVLSQINHKNVVKLLGCCLETEIPLLVYEFIPSGTIFEHLHGHGPSLRLTWKTRLRIAAETAGALAYLHSDTCIPIIHRDVKTSNILLDHNLTAKVSDFGASRIVPQDKTELATLVQGTWGYLDPESFLTSQLTEKSDVYSFGVVLAELLTGRKALCFDMPEHEKNLAMYFVSSMKQNRLLDIVDKSIIHEAKVEQVNEFAKIAKQCLSSKGEERPTMKEVAMELEGLRAEEKQRLWWEKEKLSLEETEILVKASSPSISNNGEDAICGSAFIYGFDGEYCILS</sequence>
<evidence type="ECO:0000256" key="10">
    <source>
        <dbReference type="ARBA" id="ARBA00023180"/>
    </source>
</evidence>
<evidence type="ECO:0000256" key="6">
    <source>
        <dbReference type="ARBA" id="ARBA00022741"/>
    </source>
</evidence>
<evidence type="ECO:0000256" key="9">
    <source>
        <dbReference type="ARBA" id="ARBA00023157"/>
    </source>
</evidence>
<feature type="signal peptide" evidence="14">
    <location>
        <begin position="1"/>
        <end position="25"/>
    </location>
</feature>
<keyword evidence="10" id="KW-0325">Glycoprotein</keyword>
<dbReference type="CDD" id="cd00054">
    <property type="entry name" value="EGF_CA"/>
    <property type="match status" value="1"/>
</dbReference>
<dbReference type="SMART" id="SM00181">
    <property type="entry name" value="EGF"/>
    <property type="match status" value="2"/>
</dbReference>
<dbReference type="SUPFAM" id="SSF56112">
    <property type="entry name" value="Protein kinase-like (PK-like)"/>
    <property type="match status" value="1"/>
</dbReference>
<dbReference type="Pfam" id="PF07714">
    <property type="entry name" value="PK_Tyr_Ser-Thr"/>
    <property type="match status" value="1"/>
</dbReference>
<dbReference type="SUPFAM" id="SSF57196">
    <property type="entry name" value="EGF/Laminin"/>
    <property type="match status" value="1"/>
</dbReference>
<dbReference type="PROSITE" id="PS00010">
    <property type="entry name" value="ASX_HYDROXYL"/>
    <property type="match status" value="1"/>
</dbReference>
<dbReference type="PROSITE" id="PS01187">
    <property type="entry name" value="EGF_CA"/>
    <property type="match status" value="1"/>
</dbReference>
<dbReference type="SMART" id="SM00179">
    <property type="entry name" value="EGF_CA"/>
    <property type="match status" value="2"/>
</dbReference>
<evidence type="ECO:0000256" key="13">
    <source>
        <dbReference type="PROSITE-ProRule" id="PRU00076"/>
    </source>
</evidence>
<dbReference type="CDD" id="cd14066">
    <property type="entry name" value="STKc_IRAK"/>
    <property type="match status" value="1"/>
</dbReference>
<comment type="catalytic activity">
    <reaction evidence="11">
        <text>L-seryl-[protein] + ATP = O-phospho-L-seryl-[protein] + ADP + H(+)</text>
        <dbReference type="Rhea" id="RHEA:17989"/>
        <dbReference type="Rhea" id="RHEA-COMP:9863"/>
        <dbReference type="Rhea" id="RHEA-COMP:11604"/>
        <dbReference type="ChEBI" id="CHEBI:15378"/>
        <dbReference type="ChEBI" id="CHEBI:29999"/>
        <dbReference type="ChEBI" id="CHEBI:30616"/>
        <dbReference type="ChEBI" id="CHEBI:83421"/>
        <dbReference type="ChEBI" id="CHEBI:456216"/>
    </reaction>
</comment>
<evidence type="ECO:0000313" key="18">
    <source>
        <dbReference type="Proteomes" id="UP001341840"/>
    </source>
</evidence>
<dbReference type="InterPro" id="IPR000152">
    <property type="entry name" value="EGF-type_Asp/Asn_hydroxyl_site"/>
</dbReference>
<dbReference type="InterPro" id="IPR001881">
    <property type="entry name" value="EGF-like_Ca-bd_dom"/>
</dbReference>
<reference evidence="17 18" key="1">
    <citation type="journal article" date="2023" name="Plants (Basel)">
        <title>Bridging the Gap: Combining Genomics and Transcriptomics Approaches to Understand Stylosanthes scabra, an Orphan Legume from the Brazilian Caatinga.</title>
        <authorList>
            <person name="Ferreira-Neto J.R.C."/>
            <person name="da Silva M.D."/>
            <person name="Binneck E."/>
            <person name="de Melo N.F."/>
            <person name="da Silva R.H."/>
            <person name="de Melo A.L.T.M."/>
            <person name="Pandolfi V."/>
            <person name="Bustamante F.O."/>
            <person name="Brasileiro-Vidal A.C."/>
            <person name="Benko-Iseppon A.M."/>
        </authorList>
    </citation>
    <scope>NUCLEOTIDE SEQUENCE [LARGE SCALE GENOMIC DNA]</scope>
    <source>
        <tissue evidence="17">Leaves</tissue>
    </source>
</reference>
<dbReference type="Pfam" id="PF13947">
    <property type="entry name" value="GUB_WAK_bind"/>
    <property type="match status" value="1"/>
</dbReference>
<keyword evidence="5 14" id="KW-0732">Signal</keyword>
<evidence type="ECO:0000256" key="11">
    <source>
        <dbReference type="ARBA" id="ARBA00047558"/>
    </source>
</evidence>
<dbReference type="Gene3D" id="3.30.200.20">
    <property type="entry name" value="Phosphorylase Kinase, domain 1"/>
    <property type="match status" value="1"/>
</dbReference>
<comment type="catalytic activity">
    <reaction evidence="12">
        <text>L-threonyl-[protein] + ATP = O-phospho-L-threonyl-[protein] + ADP + H(+)</text>
        <dbReference type="Rhea" id="RHEA:46608"/>
        <dbReference type="Rhea" id="RHEA-COMP:11060"/>
        <dbReference type="Rhea" id="RHEA-COMP:11605"/>
        <dbReference type="ChEBI" id="CHEBI:15378"/>
        <dbReference type="ChEBI" id="CHEBI:30013"/>
        <dbReference type="ChEBI" id="CHEBI:30616"/>
        <dbReference type="ChEBI" id="CHEBI:61977"/>
        <dbReference type="ChEBI" id="CHEBI:456216"/>
    </reaction>
</comment>
<evidence type="ECO:0000256" key="5">
    <source>
        <dbReference type="ARBA" id="ARBA00022729"/>
    </source>
</evidence>
<evidence type="ECO:0000256" key="8">
    <source>
        <dbReference type="ARBA" id="ARBA00022840"/>
    </source>
</evidence>
<evidence type="ECO:0000256" key="1">
    <source>
        <dbReference type="ARBA" id="ARBA00004479"/>
    </source>
</evidence>
<dbReference type="Proteomes" id="UP001341840">
    <property type="component" value="Unassembled WGS sequence"/>
</dbReference>
<accession>A0ABU6S6S7</accession>
<dbReference type="InterPro" id="IPR018097">
    <property type="entry name" value="EGF_Ca-bd_CS"/>
</dbReference>
<dbReference type="InterPro" id="IPR008271">
    <property type="entry name" value="Ser/Thr_kinase_AS"/>
</dbReference>
<keyword evidence="3 13" id="KW-0245">EGF-like domain</keyword>
<proteinExistence type="predicted"/>
<keyword evidence="7" id="KW-0418">Kinase</keyword>
<dbReference type="PROSITE" id="PS50026">
    <property type="entry name" value="EGF_3"/>
    <property type="match status" value="1"/>
</dbReference>
<comment type="caution">
    <text evidence="13">Lacks conserved residue(s) required for the propagation of feature annotation.</text>
</comment>
<feature type="domain" description="Protein kinase" evidence="15">
    <location>
        <begin position="415"/>
        <end position="688"/>
    </location>
</feature>
<evidence type="ECO:0000256" key="12">
    <source>
        <dbReference type="ARBA" id="ARBA00047951"/>
    </source>
</evidence>
<keyword evidence="4" id="KW-0808">Transferase</keyword>
<evidence type="ECO:0000256" key="2">
    <source>
        <dbReference type="ARBA" id="ARBA00022527"/>
    </source>
</evidence>
<organism evidence="17 18">
    <name type="scientific">Stylosanthes scabra</name>
    <dbReference type="NCBI Taxonomy" id="79078"/>
    <lineage>
        <taxon>Eukaryota</taxon>
        <taxon>Viridiplantae</taxon>
        <taxon>Streptophyta</taxon>
        <taxon>Embryophyta</taxon>
        <taxon>Tracheophyta</taxon>
        <taxon>Spermatophyta</taxon>
        <taxon>Magnoliopsida</taxon>
        <taxon>eudicotyledons</taxon>
        <taxon>Gunneridae</taxon>
        <taxon>Pentapetalae</taxon>
        <taxon>rosids</taxon>
        <taxon>fabids</taxon>
        <taxon>Fabales</taxon>
        <taxon>Fabaceae</taxon>
        <taxon>Papilionoideae</taxon>
        <taxon>50 kb inversion clade</taxon>
        <taxon>dalbergioids sensu lato</taxon>
        <taxon>Dalbergieae</taxon>
        <taxon>Pterocarpus clade</taxon>
        <taxon>Stylosanthes</taxon>
    </lineage>
</organism>
<evidence type="ECO:0000313" key="17">
    <source>
        <dbReference type="EMBL" id="MED6131880.1"/>
    </source>
</evidence>
<dbReference type="Pfam" id="PF07645">
    <property type="entry name" value="EGF_CA"/>
    <property type="match status" value="1"/>
</dbReference>
<dbReference type="InterPro" id="IPR000719">
    <property type="entry name" value="Prot_kinase_dom"/>
</dbReference>
<name>A0ABU6S6S7_9FABA</name>
<comment type="subcellular location">
    <subcellularLocation>
        <location evidence="1">Membrane</location>
        <topology evidence="1">Single-pass type I membrane protein</topology>
    </subcellularLocation>
</comment>
<dbReference type="InterPro" id="IPR045274">
    <property type="entry name" value="WAK-like"/>
</dbReference>
<comment type="caution">
    <text evidence="17">The sequence shown here is derived from an EMBL/GenBank/DDBJ whole genome shotgun (WGS) entry which is preliminary data.</text>
</comment>
<dbReference type="InterPro" id="IPR001245">
    <property type="entry name" value="Ser-Thr/Tyr_kinase_cat_dom"/>
</dbReference>